<name>A0ABX1JSM5_9MICC</name>
<dbReference type="Gene3D" id="3.40.50.300">
    <property type="entry name" value="P-loop containing nucleotide triphosphate hydrolases"/>
    <property type="match status" value="1"/>
</dbReference>
<comment type="caution">
    <text evidence="3">The sequence shown here is derived from an EMBL/GenBank/DDBJ whole genome shotgun (WGS) entry which is preliminary data.</text>
</comment>
<dbReference type="InterPro" id="IPR027417">
    <property type="entry name" value="P-loop_NTPase"/>
</dbReference>
<keyword evidence="3" id="KW-0418">Kinase</keyword>
<protein>
    <submittedName>
        <fullName evidence="3">CpsD/CapB family tyrosine-protein kinase</fullName>
    </submittedName>
</protein>
<feature type="non-terminal residue" evidence="3">
    <location>
        <position position="160"/>
    </location>
</feature>
<dbReference type="CDD" id="cd05387">
    <property type="entry name" value="BY-kinase"/>
    <property type="match status" value="1"/>
</dbReference>
<dbReference type="Proteomes" id="UP000523795">
    <property type="component" value="Unassembled WGS sequence"/>
</dbReference>
<reference evidence="3 4" key="1">
    <citation type="submission" date="2020-04" db="EMBL/GenBank/DDBJ databases">
        <authorList>
            <person name="Liu S."/>
        </authorList>
    </citation>
    <scope>NUCLEOTIDE SEQUENCE [LARGE SCALE GENOMIC DNA]</scope>
    <source>
        <strain evidence="3 4">CGMCC 1.15091</strain>
    </source>
</reference>
<dbReference type="SUPFAM" id="SSF52540">
    <property type="entry name" value="P-loop containing nucleoside triphosphate hydrolases"/>
    <property type="match status" value="1"/>
</dbReference>
<proteinExistence type="predicted"/>
<gene>
    <name evidence="3" type="ORF">HER39_17475</name>
</gene>
<dbReference type="InterPro" id="IPR033756">
    <property type="entry name" value="YlxH/NBP35"/>
</dbReference>
<keyword evidence="3" id="KW-0808">Transferase</keyword>
<keyword evidence="2" id="KW-0067">ATP-binding</keyword>
<keyword evidence="1" id="KW-0547">Nucleotide-binding</keyword>
<keyword evidence="4" id="KW-1185">Reference proteome</keyword>
<dbReference type="Pfam" id="PF10609">
    <property type="entry name" value="ParA"/>
    <property type="match status" value="1"/>
</dbReference>
<evidence type="ECO:0000256" key="2">
    <source>
        <dbReference type="ARBA" id="ARBA00022840"/>
    </source>
</evidence>
<dbReference type="PANTHER" id="PTHR32309:SF13">
    <property type="entry name" value="FERRIC ENTEROBACTIN TRANSPORT PROTEIN FEPE"/>
    <property type="match status" value="1"/>
</dbReference>
<feature type="non-terminal residue" evidence="3">
    <location>
        <position position="1"/>
    </location>
</feature>
<dbReference type="EMBL" id="JAAZSR010000488">
    <property type="protein sequence ID" value="NKX52327.1"/>
    <property type="molecule type" value="Genomic_DNA"/>
</dbReference>
<accession>A0ABX1JSM5</accession>
<organism evidence="3 4">
    <name type="scientific">Arthrobacter deserti</name>
    <dbReference type="NCBI Taxonomy" id="1742687"/>
    <lineage>
        <taxon>Bacteria</taxon>
        <taxon>Bacillati</taxon>
        <taxon>Actinomycetota</taxon>
        <taxon>Actinomycetes</taxon>
        <taxon>Micrococcales</taxon>
        <taxon>Micrococcaceae</taxon>
        <taxon>Arthrobacter</taxon>
    </lineage>
</organism>
<evidence type="ECO:0000313" key="3">
    <source>
        <dbReference type="EMBL" id="NKX52327.1"/>
    </source>
</evidence>
<dbReference type="InterPro" id="IPR005702">
    <property type="entry name" value="Wzc-like_C"/>
</dbReference>
<dbReference type="GO" id="GO:0016301">
    <property type="term" value="F:kinase activity"/>
    <property type="evidence" value="ECO:0007669"/>
    <property type="project" value="UniProtKB-KW"/>
</dbReference>
<evidence type="ECO:0000313" key="4">
    <source>
        <dbReference type="Proteomes" id="UP000523795"/>
    </source>
</evidence>
<evidence type="ECO:0000256" key="1">
    <source>
        <dbReference type="ARBA" id="ARBA00022741"/>
    </source>
</evidence>
<sequence>RVTNAPLLGGTTFQPDVARKPLITQIPAQSPRAESYRQIRTNLQFVHAERKASLLVTSSVPGEGKTTTAMNLALTLAQSGQSVALVDADLRRPMIAQYLGLDPDAGLTTALAGDADVDGLLQSWGSNGLQVLTPGQLPPNPSEMLGSASMQRVLERLHGM</sequence>
<dbReference type="PANTHER" id="PTHR32309">
    <property type="entry name" value="TYROSINE-PROTEIN KINASE"/>
    <property type="match status" value="1"/>
</dbReference>
<dbReference type="InterPro" id="IPR050445">
    <property type="entry name" value="Bact_polysacc_biosynth/exp"/>
</dbReference>